<sequence length="500" mass="53288">MYTPMRCLWATAVSLPLVSAVNGGSSPNAPTTYTSGSIVSIPGGSSSGLKSGDYQYTGFGAAESNINIAQDGSLIYSPAFTTSGVGYATSKDSGNTWAQVLPGGSAQPRTQPVFRKVASSDRYFFWSSSIPGLDFNYSDDDGTTWTNLNASHFDQSIQDWAKLVNGKPVRSKLTNGAKEILYLSAPSLISTPIPVQPLGPIDQMIIKSTDGGSNWTVTGSQPTLQPALSGGACAGLTQSLLGQELIIWGDGFVTPNGTIMYGLRRCQKLSVAISDDEGDTWRFSDLPQSSLVPFIVGDLTYTFDGNVLVPEPISMDISGNIYAIYVDSQYVLKMSVSKDFANTWSAPIVIAAPGNSTTNSLMTYLPTLRQHPTQAGRAALSYYGSSNGGATYNAYMAETVNLGSSAPTWTSIIANPPSQPMQNNSDRAWDQGYGNPLGDLIEFTDILYMPNSTNFVAAFARKMCTAPITPFYDGSSCVDGWNYTAHGNSAFQGFVAFGKH</sequence>
<reference evidence="3" key="1">
    <citation type="journal article" date="2012" name="PLoS Genet.">
        <title>The genomes of the fungal plant pathogens Cladosporium fulvum and Dothistroma septosporum reveal adaptation to different hosts and lifestyles but also signatures of common ancestry.</title>
        <authorList>
            <person name="de Wit P.J.G.M."/>
            <person name="van der Burgt A."/>
            <person name="Oekmen B."/>
            <person name="Stergiopoulos I."/>
            <person name="Abd-Elsalam K.A."/>
            <person name="Aerts A.L."/>
            <person name="Bahkali A.H."/>
            <person name="Beenen H.G."/>
            <person name="Chettri P."/>
            <person name="Cox M.P."/>
            <person name="Datema E."/>
            <person name="de Vries R.P."/>
            <person name="Dhillon B."/>
            <person name="Ganley A.R."/>
            <person name="Griffiths S.A."/>
            <person name="Guo Y."/>
            <person name="Hamelin R.C."/>
            <person name="Henrissat B."/>
            <person name="Kabir M.S."/>
            <person name="Jashni M.K."/>
            <person name="Kema G."/>
            <person name="Klaubauf S."/>
            <person name="Lapidus A."/>
            <person name="Levasseur A."/>
            <person name="Lindquist E."/>
            <person name="Mehrabi R."/>
            <person name="Ohm R.A."/>
            <person name="Owen T.J."/>
            <person name="Salamov A."/>
            <person name="Schwelm A."/>
            <person name="Schijlen E."/>
            <person name="Sun H."/>
            <person name="van den Burg H.A."/>
            <person name="van Ham R.C.H.J."/>
            <person name="Zhang S."/>
            <person name="Goodwin S.B."/>
            <person name="Grigoriev I.V."/>
            <person name="Collemare J."/>
            <person name="Bradshaw R.E."/>
        </authorList>
    </citation>
    <scope>NUCLEOTIDE SEQUENCE [LARGE SCALE GENOMIC DNA]</scope>
    <source>
        <strain evidence="3">NZE10 / CBS 128990</strain>
    </source>
</reference>
<dbReference type="CDD" id="cd15482">
    <property type="entry name" value="Sialidase_non-viral"/>
    <property type="match status" value="1"/>
</dbReference>
<keyword evidence="3" id="KW-1185">Reference proteome</keyword>
<feature type="signal peptide" evidence="1">
    <location>
        <begin position="1"/>
        <end position="20"/>
    </location>
</feature>
<evidence type="ECO:0000256" key="1">
    <source>
        <dbReference type="SAM" id="SignalP"/>
    </source>
</evidence>
<gene>
    <name evidence="2" type="ORF">DOTSEDRAFT_81183</name>
</gene>
<protein>
    <recommendedName>
        <fullName evidence="4">Glycoside hydrolase family 93 protein</fullName>
    </recommendedName>
</protein>
<organism evidence="2 3">
    <name type="scientific">Dothistroma septosporum (strain NZE10 / CBS 128990)</name>
    <name type="common">Red band needle blight fungus</name>
    <name type="synonym">Mycosphaerella pini</name>
    <dbReference type="NCBI Taxonomy" id="675120"/>
    <lineage>
        <taxon>Eukaryota</taxon>
        <taxon>Fungi</taxon>
        <taxon>Dikarya</taxon>
        <taxon>Ascomycota</taxon>
        <taxon>Pezizomycotina</taxon>
        <taxon>Dothideomycetes</taxon>
        <taxon>Dothideomycetidae</taxon>
        <taxon>Mycosphaerellales</taxon>
        <taxon>Mycosphaerellaceae</taxon>
        <taxon>Dothistroma</taxon>
    </lineage>
</organism>
<dbReference type="HOGENOM" id="CLU_602526_0_0_1"/>
<keyword evidence="1" id="KW-0732">Signal</keyword>
<dbReference type="SUPFAM" id="SSF50939">
    <property type="entry name" value="Sialidases"/>
    <property type="match status" value="1"/>
</dbReference>
<proteinExistence type="predicted"/>
<evidence type="ECO:0000313" key="2">
    <source>
        <dbReference type="EMBL" id="EME42232.1"/>
    </source>
</evidence>
<dbReference type="Gene3D" id="2.130.10.10">
    <property type="entry name" value="YVTN repeat-like/Quinoprotein amine dehydrogenase"/>
    <property type="match status" value="1"/>
</dbReference>
<dbReference type="InterPro" id="IPR015943">
    <property type="entry name" value="WD40/YVTN_repeat-like_dom_sf"/>
</dbReference>
<dbReference type="Proteomes" id="UP000016933">
    <property type="component" value="Unassembled WGS sequence"/>
</dbReference>
<accession>N1PIP0</accession>
<evidence type="ECO:0008006" key="4">
    <source>
        <dbReference type="Google" id="ProtNLM"/>
    </source>
</evidence>
<dbReference type="AlphaFoldDB" id="N1PIP0"/>
<dbReference type="InterPro" id="IPR036278">
    <property type="entry name" value="Sialidase_sf"/>
</dbReference>
<feature type="chain" id="PRO_5004108825" description="Glycoside hydrolase family 93 protein" evidence="1">
    <location>
        <begin position="21"/>
        <end position="500"/>
    </location>
</feature>
<dbReference type="OrthoDB" id="10340135at2759"/>
<reference evidence="2 3" key="2">
    <citation type="journal article" date="2012" name="PLoS Pathog.">
        <title>Diverse lifestyles and strategies of plant pathogenesis encoded in the genomes of eighteen Dothideomycetes fungi.</title>
        <authorList>
            <person name="Ohm R.A."/>
            <person name="Feau N."/>
            <person name="Henrissat B."/>
            <person name="Schoch C.L."/>
            <person name="Horwitz B.A."/>
            <person name="Barry K.W."/>
            <person name="Condon B.J."/>
            <person name="Copeland A.C."/>
            <person name="Dhillon B."/>
            <person name="Glaser F."/>
            <person name="Hesse C.N."/>
            <person name="Kosti I."/>
            <person name="LaButti K."/>
            <person name="Lindquist E.A."/>
            <person name="Lucas S."/>
            <person name="Salamov A.A."/>
            <person name="Bradshaw R.E."/>
            <person name="Ciuffetti L."/>
            <person name="Hamelin R.C."/>
            <person name="Kema G.H.J."/>
            <person name="Lawrence C."/>
            <person name="Scott J.A."/>
            <person name="Spatafora J.W."/>
            <person name="Turgeon B.G."/>
            <person name="de Wit P.J.G.M."/>
            <person name="Zhong S."/>
            <person name="Goodwin S.B."/>
            <person name="Grigoriev I.V."/>
        </authorList>
    </citation>
    <scope>NUCLEOTIDE SEQUENCE [LARGE SCALE GENOMIC DNA]</scope>
    <source>
        <strain evidence="3">NZE10 / CBS 128990</strain>
    </source>
</reference>
<dbReference type="EMBL" id="KB446541">
    <property type="protein sequence ID" value="EME42232.1"/>
    <property type="molecule type" value="Genomic_DNA"/>
</dbReference>
<name>N1PIP0_DOTSN</name>
<evidence type="ECO:0000313" key="3">
    <source>
        <dbReference type="Proteomes" id="UP000016933"/>
    </source>
</evidence>